<reference evidence="2" key="1">
    <citation type="journal article" date="2014" name="Int. J. Syst. Evol. Microbiol.">
        <title>Complete genome sequence of Corynebacterium casei LMG S-19264T (=DSM 44701T), isolated from a smear-ripened cheese.</title>
        <authorList>
            <consortium name="US DOE Joint Genome Institute (JGI-PGF)"/>
            <person name="Walter F."/>
            <person name="Albersmeier A."/>
            <person name="Kalinowski J."/>
            <person name="Ruckert C."/>
        </authorList>
    </citation>
    <scope>NUCLEOTIDE SEQUENCE</scope>
    <source>
        <strain evidence="2">CGMCC 4.7201</strain>
    </source>
</reference>
<reference evidence="2" key="2">
    <citation type="submission" date="2020-09" db="EMBL/GenBank/DDBJ databases">
        <authorList>
            <person name="Sun Q."/>
            <person name="Zhou Y."/>
        </authorList>
    </citation>
    <scope>NUCLEOTIDE SEQUENCE</scope>
    <source>
        <strain evidence="2">CGMCC 4.7201</strain>
    </source>
</reference>
<keyword evidence="1" id="KW-1133">Transmembrane helix</keyword>
<keyword evidence="1" id="KW-0472">Membrane</keyword>
<keyword evidence="3" id="KW-1185">Reference proteome</keyword>
<dbReference type="EMBL" id="BMMS01000018">
    <property type="protein sequence ID" value="GGO92309.1"/>
    <property type="molecule type" value="Genomic_DNA"/>
</dbReference>
<proteinExistence type="predicted"/>
<accession>A0A917ZU64</accession>
<sequence length="84" mass="9115">MACSTSVSRQGVWGLRAKGTSPAYTIRDGPVPHRARRRPQEGTLVATFVLGVVIVALGAGSVIYTFWHEGSPLHGRRRRPPHIG</sequence>
<feature type="transmembrane region" description="Helical" evidence="1">
    <location>
        <begin position="44"/>
        <end position="67"/>
    </location>
</feature>
<evidence type="ECO:0000313" key="2">
    <source>
        <dbReference type="EMBL" id="GGO92309.1"/>
    </source>
</evidence>
<evidence type="ECO:0000313" key="3">
    <source>
        <dbReference type="Proteomes" id="UP000641932"/>
    </source>
</evidence>
<dbReference type="Proteomes" id="UP000641932">
    <property type="component" value="Unassembled WGS sequence"/>
</dbReference>
<evidence type="ECO:0000256" key="1">
    <source>
        <dbReference type="SAM" id="Phobius"/>
    </source>
</evidence>
<name>A0A917ZU64_9ACTN</name>
<dbReference type="AlphaFoldDB" id="A0A917ZU64"/>
<gene>
    <name evidence="2" type="ORF">GCM10012280_42190</name>
</gene>
<comment type="caution">
    <text evidence="2">The sequence shown here is derived from an EMBL/GenBank/DDBJ whole genome shotgun (WGS) entry which is preliminary data.</text>
</comment>
<keyword evidence="1" id="KW-0812">Transmembrane</keyword>
<organism evidence="2 3">
    <name type="scientific">Wenjunlia tyrosinilytica</name>
    <dbReference type="NCBI Taxonomy" id="1544741"/>
    <lineage>
        <taxon>Bacteria</taxon>
        <taxon>Bacillati</taxon>
        <taxon>Actinomycetota</taxon>
        <taxon>Actinomycetes</taxon>
        <taxon>Kitasatosporales</taxon>
        <taxon>Streptomycetaceae</taxon>
        <taxon>Wenjunlia</taxon>
    </lineage>
</organism>
<protein>
    <submittedName>
        <fullName evidence="2">Uncharacterized protein</fullName>
    </submittedName>
</protein>